<dbReference type="InterPro" id="IPR021846">
    <property type="entry name" value="NFACT-C"/>
</dbReference>
<comment type="similarity">
    <text evidence="2">Belongs to the NEMF family.</text>
</comment>
<evidence type="ECO:0000313" key="8">
    <source>
        <dbReference type="Proteomes" id="UP000078046"/>
    </source>
</evidence>
<dbReference type="PANTHER" id="PTHR15239">
    <property type="entry name" value="NUCLEAR EXPORT MEDIATOR FACTOR NEMF"/>
    <property type="match status" value="1"/>
</dbReference>
<keyword evidence="8" id="KW-1185">Reference proteome</keyword>
<dbReference type="AlphaFoldDB" id="A0A177AWD8"/>
<evidence type="ECO:0000256" key="1">
    <source>
        <dbReference type="ARBA" id="ARBA00004496"/>
    </source>
</evidence>
<keyword evidence="4" id="KW-0175">Coiled coil</keyword>
<comment type="subcellular location">
    <subcellularLocation>
        <location evidence="1">Cytoplasm</location>
    </subcellularLocation>
</comment>
<dbReference type="GO" id="GO:0043023">
    <property type="term" value="F:ribosomal large subunit binding"/>
    <property type="evidence" value="ECO:0007669"/>
    <property type="project" value="TreeGrafter"/>
</dbReference>
<dbReference type="GO" id="GO:0005737">
    <property type="term" value="C:cytoplasm"/>
    <property type="evidence" value="ECO:0007669"/>
    <property type="project" value="UniProtKB-SubCell"/>
</dbReference>
<evidence type="ECO:0000259" key="6">
    <source>
        <dbReference type="Pfam" id="PF11923"/>
    </source>
</evidence>
<dbReference type="InterPro" id="IPR051608">
    <property type="entry name" value="RQC_Subunit_NEMF"/>
</dbReference>
<dbReference type="PANTHER" id="PTHR15239:SF6">
    <property type="entry name" value="RIBOSOME QUALITY CONTROL COMPLEX SUBUNIT NEMF"/>
    <property type="match status" value="1"/>
</dbReference>
<evidence type="ECO:0000256" key="2">
    <source>
        <dbReference type="ARBA" id="ARBA00008318"/>
    </source>
</evidence>
<dbReference type="InterPro" id="IPR008532">
    <property type="entry name" value="NFACT_RNA-bd"/>
</dbReference>
<evidence type="ECO:0008006" key="9">
    <source>
        <dbReference type="Google" id="ProtNLM"/>
    </source>
</evidence>
<dbReference type="Pfam" id="PF05833">
    <property type="entry name" value="NFACT_N"/>
    <property type="match status" value="1"/>
</dbReference>
<dbReference type="EMBL" id="LWCA01000961">
    <property type="protein sequence ID" value="OAF66338.1"/>
    <property type="molecule type" value="Genomic_DNA"/>
</dbReference>
<dbReference type="OrthoDB" id="207084at2759"/>
<name>A0A177AWD8_9BILA</name>
<dbReference type="Pfam" id="PF05670">
    <property type="entry name" value="NFACT-R_1"/>
    <property type="match status" value="1"/>
</dbReference>
<dbReference type="GO" id="GO:0072344">
    <property type="term" value="P:rescue of stalled ribosome"/>
    <property type="evidence" value="ECO:0007669"/>
    <property type="project" value="TreeGrafter"/>
</dbReference>
<dbReference type="Gene3D" id="2.30.310.10">
    <property type="entry name" value="ibrinogen binding protein from staphylococcus aureus domain"/>
    <property type="match status" value="1"/>
</dbReference>
<comment type="caution">
    <text evidence="7">The sequence shown here is derived from an EMBL/GenBank/DDBJ whole genome shotgun (WGS) entry which is preliminary data.</text>
</comment>
<dbReference type="GO" id="GO:1990116">
    <property type="term" value="P:ribosome-associated ubiquitin-dependent protein catabolic process"/>
    <property type="evidence" value="ECO:0007669"/>
    <property type="project" value="TreeGrafter"/>
</dbReference>
<organism evidence="7 8">
    <name type="scientific">Intoshia linei</name>
    <dbReference type="NCBI Taxonomy" id="1819745"/>
    <lineage>
        <taxon>Eukaryota</taxon>
        <taxon>Metazoa</taxon>
        <taxon>Spiralia</taxon>
        <taxon>Lophotrochozoa</taxon>
        <taxon>Mesozoa</taxon>
        <taxon>Orthonectida</taxon>
        <taxon>Rhopaluridae</taxon>
        <taxon>Intoshia</taxon>
    </lineage>
</organism>
<evidence type="ECO:0000259" key="5">
    <source>
        <dbReference type="Pfam" id="PF05670"/>
    </source>
</evidence>
<dbReference type="GO" id="GO:1990112">
    <property type="term" value="C:RQC complex"/>
    <property type="evidence" value="ECO:0007669"/>
    <property type="project" value="TreeGrafter"/>
</dbReference>
<evidence type="ECO:0000256" key="4">
    <source>
        <dbReference type="ARBA" id="ARBA00023054"/>
    </source>
</evidence>
<evidence type="ECO:0000313" key="7">
    <source>
        <dbReference type="EMBL" id="OAF66338.1"/>
    </source>
</evidence>
<protein>
    <recommendedName>
        <fullName evidence="9">NFACT RNA-binding domain-containing protein</fullName>
    </recommendedName>
</protein>
<reference evidence="7 8" key="1">
    <citation type="submission" date="2016-04" db="EMBL/GenBank/DDBJ databases">
        <title>The genome of Intoshia linei affirms orthonectids as highly simplified spiralians.</title>
        <authorList>
            <person name="Mikhailov K.V."/>
            <person name="Slusarev G.S."/>
            <person name="Nikitin M.A."/>
            <person name="Logacheva M.D."/>
            <person name="Penin A."/>
            <person name="Aleoshin V."/>
            <person name="Panchin Y.V."/>
        </authorList>
    </citation>
    <scope>NUCLEOTIDE SEQUENCE [LARGE SCALE GENOMIC DNA]</scope>
    <source>
        <strain evidence="7">Intl2013</strain>
        <tissue evidence="7">Whole animal</tissue>
    </source>
</reference>
<sequence length="909" mass="105237">MKQGFSSFDVSCIVKELRQTILGIRVENVYSIQEDDKTKQQCTKKNCHLVKLNGKGRKFWLIFEPGKRVHLTNYSWNKTLMPLSFAIKMRRHLNNKIISDIFQPSGDRVIIFKLGFEEYAYYLIVQLYSKGNAILTDAKYVVISSLRYLAPKIDEISPHFYKIGTTYVLPEKKDNLLENMKKSVENAKPGSVMNKTLRNSYFYGSELLHHIMLLCNLSFNIKLEEFVQLENMVEKIHDTTITFVDDFLNLNKFTESVITLEISSLSEIVGVSVHSDILEQKKFTGFYPFKMLFLTKNEKYSSFNEAVDVYFSTKSDQRLESQFNKKVEKAQKRHRNVVKDHLNRTQHLISKSKTLESNARNMESNLTRISNAIDVLGKIKQNDCNWDLINERLQDMKLYGIKFHKVYGDVEVVQYILGLNLRDNEFFLNIHDLESDKDIKVTVNLNLSPYANIQKHYNNKKNNMIKYQKTVESSEKAIKSTQVKCNQLMREANQMDRIKKSRKPFWFEKFLWFISSDGFIVIGGRDAMQNEVLMSRYLNKSDIYVHANVHGGSSVIVKNPQNLEIPNRTLHEAGLMSVVNSSCWNEHILEQAWWVYSNQVTKTAPTGEYLTKGSFAIKGDKHFMKIDRLVYGFGIIFKVPPKIFTDEKNVDIDVIMKQQISQILSNLITRIELDIELSELNFSSEILDVMVVNTEKPIEADTPTLEIKQKVTYDEYKASITEETTKTTKPVTLKRRQKGKLKKIKKKYGNQHPDDYEQCMKILNSSHQKPEKIKKNSKSNEKTVKTKSMKNINLVKKIDLKPSSNFELLDFDTTNTECDAIKNFRFNTDDFLDNIPEFCIAVAAPYSALSQYSFKAKIVPGSVKRGKAAKSALNKFICRKNNQYVSTLLKSLKNIDISRNMPTNVKLLF</sequence>
<feature type="domain" description="NFACT protein C-terminal" evidence="6">
    <location>
        <begin position="837"/>
        <end position="907"/>
    </location>
</feature>
<evidence type="ECO:0000256" key="3">
    <source>
        <dbReference type="ARBA" id="ARBA00022490"/>
    </source>
</evidence>
<proteinExistence type="inferred from homology"/>
<dbReference type="GO" id="GO:0000049">
    <property type="term" value="F:tRNA binding"/>
    <property type="evidence" value="ECO:0007669"/>
    <property type="project" value="TreeGrafter"/>
</dbReference>
<feature type="domain" description="NFACT RNA-binding" evidence="5">
    <location>
        <begin position="509"/>
        <end position="619"/>
    </location>
</feature>
<dbReference type="Pfam" id="PF11923">
    <property type="entry name" value="NFACT-C"/>
    <property type="match status" value="1"/>
</dbReference>
<keyword evidence="3" id="KW-0963">Cytoplasm</keyword>
<dbReference type="Proteomes" id="UP000078046">
    <property type="component" value="Unassembled WGS sequence"/>
</dbReference>
<gene>
    <name evidence="7" type="ORF">A3Q56_05937</name>
</gene>
<accession>A0A177AWD8</accession>